<comment type="caution">
    <text evidence="1">The sequence shown here is derived from an EMBL/GenBank/DDBJ whole genome shotgun (WGS) entry which is preliminary data.</text>
</comment>
<dbReference type="Proteomes" id="UP001058074">
    <property type="component" value="Unassembled WGS sequence"/>
</dbReference>
<sequence length="759" mass="86684">MKQYGVKYNNFQELQSFIHNKKIAKYANIFVQVFTGTPEREFIQNVVNEILCILPHAEIIGTTTGGEILKKKSYDYSTIISITVFEKSKIKSRLLNCNNDEYELGKNIVKEFVEKNTKVLILFIGGLLVKSNNILKGIQDANSNVIICGGRAGDNGELKETIVFTKHGLSSNGIAIVSLSGEQLNVQTDQSFGWSPIGKQMTITKVINNRVYTIDNIKAIDIYKKYLGEGVVKDIPMSTIPFPLIAVEDGIEIGKVPYLLNDDGSLNFYGNFKVNDKVRLGYGNINMIIDNSIEISNKLLGKNVQALFIYSCFIRKTFMQKKIDFNLSNLNNIAPTAGFFAYGEFFTINNSNKLLNVSMTILGLSEGKANYIDKTEKSICRSKEFTKEKEHGIIEAFTKLVDESTKELEEINDRLEEQKRRISRMNNITKSILQISSEMISSGEFEYFIKVLLHKILKVINKGKVGNILLVEDNKLYYKAGSGYDFEKIKKITYDLDSVYLYNKIIKNGLFNPMIIEKIDENSFLEPDKYNCWRSIFKKEPGQVLCCFIGIDGEVAGLITLINTEDEKDFDEEDKNMLKYICYDIAIALKNFRLLENILYMSRYDSLTGVCKRSYFREMFIKNINESKTNNSPLIVALIDLNDFKIINDTYGHDKGDEMLKTFAKVFNMGIDEVDVLGRIGGDEFAVLFINKSREQVINLIDNISVTLNNYDLKFDYKVNNIKFAYGLAEFLTDSEDIDELMKIADKRMYEKKTNMKKH</sequence>
<evidence type="ECO:0000313" key="1">
    <source>
        <dbReference type="EMBL" id="GKX67675.1"/>
    </source>
</evidence>
<dbReference type="EMBL" id="BROD01000001">
    <property type="protein sequence ID" value="GKX67675.1"/>
    <property type="molecule type" value="Genomic_DNA"/>
</dbReference>
<gene>
    <name evidence="1" type="ORF">rsdtw13_29330</name>
</gene>
<accession>A0ACB5REW5</accession>
<evidence type="ECO:0000313" key="2">
    <source>
        <dbReference type="Proteomes" id="UP001058074"/>
    </source>
</evidence>
<proteinExistence type="predicted"/>
<name>A0ACB5REW5_9CLOT</name>
<reference evidence="1" key="1">
    <citation type="journal article" date="2025" name="Int. J. Syst. Evol. Microbiol.">
        <title>Inconstantimicrobium mannanitabidum sp. nov., a novel member of the family Clostridiaceae isolated from anoxic soil under the treatment of reductive soil disinfestation.</title>
        <authorList>
            <person name="Ueki A."/>
            <person name="Tonouchi A."/>
            <person name="Honma S."/>
            <person name="Kaku N."/>
            <person name="Ueki K."/>
        </authorList>
    </citation>
    <scope>NUCLEOTIDE SEQUENCE</scope>
    <source>
        <strain evidence="1">TW13</strain>
    </source>
</reference>
<keyword evidence="2" id="KW-1185">Reference proteome</keyword>
<protein>
    <submittedName>
        <fullName evidence="1">Uncharacterized protein</fullName>
    </submittedName>
</protein>
<organism evidence="1 2">
    <name type="scientific">Inconstantimicrobium mannanitabidum</name>
    <dbReference type="NCBI Taxonomy" id="1604901"/>
    <lineage>
        <taxon>Bacteria</taxon>
        <taxon>Bacillati</taxon>
        <taxon>Bacillota</taxon>
        <taxon>Clostridia</taxon>
        <taxon>Eubacteriales</taxon>
        <taxon>Clostridiaceae</taxon>
        <taxon>Inconstantimicrobium</taxon>
    </lineage>
</organism>